<dbReference type="AlphaFoldDB" id="A0A0J9BI96"/>
<dbReference type="GeneID" id="93166408"/>
<dbReference type="EMBL" id="ADLK01000053">
    <property type="protein sequence ID" value="KMW11961.1"/>
    <property type="molecule type" value="Genomic_DNA"/>
</dbReference>
<name>A0A0J9BI96_9FIRM</name>
<accession>A0A0J9BI96</accession>
<dbReference type="Pfam" id="PF13407">
    <property type="entry name" value="Peripla_BP_4"/>
    <property type="match status" value="1"/>
</dbReference>
<gene>
    <name evidence="7" type="ORF">HMPREF9470_05391</name>
</gene>
<dbReference type="RefSeq" id="WP_053095384.1">
    <property type="nucleotide sequence ID" value="NZ_KQ235887.1"/>
</dbReference>
<dbReference type="InterPro" id="IPR025997">
    <property type="entry name" value="SBP_2_dom"/>
</dbReference>
<reference evidence="7 8" key="1">
    <citation type="submission" date="2011-04" db="EMBL/GenBank/DDBJ databases">
        <title>The Genome Sequence of Clostridium citroniae WAL-19142.</title>
        <authorList>
            <consortium name="The Broad Institute Genome Sequencing Platform"/>
            <person name="Earl A."/>
            <person name="Ward D."/>
            <person name="Feldgarden M."/>
            <person name="Gevers D."/>
            <person name="Warren Y.A."/>
            <person name="Tyrrell K.L."/>
            <person name="Citron D.M."/>
            <person name="Goldstein E.J."/>
            <person name="Daigneault M."/>
            <person name="Allen-Vercoe E."/>
            <person name="Young S.K."/>
            <person name="Zeng Q."/>
            <person name="Gargeya S."/>
            <person name="Fitzgerald M."/>
            <person name="Haas B."/>
            <person name="Abouelleil A."/>
            <person name="Alvarado L."/>
            <person name="Arachchi H.M."/>
            <person name="Berlin A."/>
            <person name="Brown A."/>
            <person name="Chapman S.B."/>
            <person name="Chen Z."/>
            <person name="Dunbar C."/>
            <person name="Freedman E."/>
            <person name="Gearin G."/>
            <person name="Gellesch M."/>
            <person name="Goldberg J."/>
            <person name="Griggs A."/>
            <person name="Gujja S."/>
            <person name="Heilman E.R."/>
            <person name="Heiman D."/>
            <person name="Howarth C."/>
            <person name="Larson L."/>
            <person name="Lui A."/>
            <person name="MacDonald P.J."/>
            <person name="Mehta T."/>
            <person name="Montmayeur A."/>
            <person name="Murphy C."/>
            <person name="Neiman D."/>
            <person name="Pearson M."/>
            <person name="Priest M."/>
            <person name="Roberts A."/>
            <person name="Saif S."/>
            <person name="Shea T."/>
            <person name="Shenoy N."/>
            <person name="Sisk P."/>
            <person name="Stolte C."/>
            <person name="Sykes S."/>
            <person name="White J."/>
            <person name="Yandava C."/>
            <person name="Wortman J."/>
            <person name="Nusbaum C."/>
            <person name="Birren B."/>
        </authorList>
    </citation>
    <scope>NUCLEOTIDE SEQUENCE [LARGE SCALE GENOMIC DNA]</scope>
    <source>
        <strain evidence="7 8">WAL-19142</strain>
    </source>
</reference>
<dbReference type="PANTHER" id="PTHR46847">
    <property type="entry name" value="D-ALLOSE-BINDING PERIPLASMIC PROTEIN-RELATED"/>
    <property type="match status" value="1"/>
</dbReference>
<dbReference type="CDD" id="cd01536">
    <property type="entry name" value="PBP1_ABC_sugar_binding-like"/>
    <property type="match status" value="1"/>
</dbReference>
<evidence type="ECO:0000256" key="4">
    <source>
        <dbReference type="SAM" id="MobiDB-lite"/>
    </source>
</evidence>
<evidence type="ECO:0000256" key="2">
    <source>
        <dbReference type="ARBA" id="ARBA00007639"/>
    </source>
</evidence>
<comment type="caution">
    <text evidence="7">The sequence shown here is derived from an EMBL/GenBank/DDBJ whole genome shotgun (WGS) entry which is preliminary data.</text>
</comment>
<feature type="chain" id="PRO_5039474249" description="Periplasmic binding protein domain-containing protein" evidence="5">
    <location>
        <begin position="20"/>
        <end position="374"/>
    </location>
</feature>
<evidence type="ECO:0000313" key="8">
    <source>
        <dbReference type="Proteomes" id="UP000037392"/>
    </source>
</evidence>
<dbReference type="GO" id="GO:0030246">
    <property type="term" value="F:carbohydrate binding"/>
    <property type="evidence" value="ECO:0007669"/>
    <property type="project" value="UniProtKB-ARBA"/>
</dbReference>
<keyword evidence="3 5" id="KW-0732">Signal</keyword>
<dbReference type="GO" id="GO:0030313">
    <property type="term" value="C:cell envelope"/>
    <property type="evidence" value="ECO:0007669"/>
    <property type="project" value="UniProtKB-SubCell"/>
</dbReference>
<dbReference type="PATRIC" id="fig|742734.4.peg.5767"/>
<dbReference type="Gene3D" id="3.40.50.2300">
    <property type="match status" value="2"/>
</dbReference>
<comment type="similarity">
    <text evidence="2">Belongs to the bacterial solute-binding protein 2 family.</text>
</comment>
<dbReference type="PANTHER" id="PTHR46847:SF1">
    <property type="entry name" value="D-ALLOSE-BINDING PERIPLASMIC PROTEIN-RELATED"/>
    <property type="match status" value="1"/>
</dbReference>
<dbReference type="PROSITE" id="PS51257">
    <property type="entry name" value="PROKAR_LIPOPROTEIN"/>
    <property type="match status" value="1"/>
</dbReference>
<sequence length="374" mass="41348">MKRGIALCLAAVMTFSLTACQGKDTAGNTQGISGETAAQGEQEKDTSKTDAAQQKAETESEQQLSQEAVNLEGFDEDWTYTDVGKKKIGIVPWSMAQEFNSTCAETSKRLCEQLGWEATVYDPDGDWTKMQQNIEDLIIQGVDGIIFTAIDTVAASSLVDRVHEAGILIVDYDCCASEGNADMDVVYNDYLGGQMAAEEAMKALEGVEKPTIVMFEAEPSIMTSGLRNNGFIDYIKENHPEVELVQNRTTDRTNDGCYQWALDMYAAYPDVDLFFCNWGDCATSVWYALQSASATDVYVIGYDATSSHLEIMRNEGPDCTFYASIAMFPEVYARTCVQKLNEIWAGTYQRKDAADQVVIMPEVLRASEAADWKH</sequence>
<evidence type="ECO:0000313" key="7">
    <source>
        <dbReference type="EMBL" id="KMW11961.1"/>
    </source>
</evidence>
<dbReference type="InterPro" id="IPR028082">
    <property type="entry name" value="Peripla_BP_I"/>
</dbReference>
<proteinExistence type="inferred from homology"/>
<feature type="region of interest" description="Disordered" evidence="4">
    <location>
        <begin position="26"/>
        <end position="66"/>
    </location>
</feature>
<comment type="subcellular location">
    <subcellularLocation>
        <location evidence="1">Cell envelope</location>
    </subcellularLocation>
</comment>
<feature type="signal peptide" evidence="5">
    <location>
        <begin position="1"/>
        <end position="19"/>
    </location>
</feature>
<evidence type="ECO:0000256" key="1">
    <source>
        <dbReference type="ARBA" id="ARBA00004196"/>
    </source>
</evidence>
<dbReference type="OrthoDB" id="9769193at2"/>
<evidence type="ECO:0000256" key="5">
    <source>
        <dbReference type="SAM" id="SignalP"/>
    </source>
</evidence>
<protein>
    <recommendedName>
        <fullName evidence="6">Periplasmic binding protein domain-containing protein</fullName>
    </recommendedName>
</protein>
<dbReference type="SUPFAM" id="SSF53822">
    <property type="entry name" value="Periplasmic binding protein-like I"/>
    <property type="match status" value="1"/>
</dbReference>
<organism evidence="7 8">
    <name type="scientific">[Clostridium] citroniae WAL-19142</name>
    <dbReference type="NCBI Taxonomy" id="742734"/>
    <lineage>
        <taxon>Bacteria</taxon>
        <taxon>Bacillati</taxon>
        <taxon>Bacillota</taxon>
        <taxon>Clostridia</taxon>
        <taxon>Lachnospirales</taxon>
        <taxon>Lachnospiraceae</taxon>
        <taxon>Enterocloster</taxon>
    </lineage>
</organism>
<evidence type="ECO:0000259" key="6">
    <source>
        <dbReference type="Pfam" id="PF13407"/>
    </source>
</evidence>
<dbReference type="Proteomes" id="UP000037392">
    <property type="component" value="Unassembled WGS sequence"/>
</dbReference>
<feature type="domain" description="Periplasmic binding protein" evidence="6">
    <location>
        <begin position="88"/>
        <end position="346"/>
    </location>
</feature>
<evidence type="ECO:0000256" key="3">
    <source>
        <dbReference type="ARBA" id="ARBA00022729"/>
    </source>
</evidence>